<evidence type="ECO:0000313" key="3">
    <source>
        <dbReference type="Proteomes" id="UP000265938"/>
    </source>
</evidence>
<dbReference type="PANTHER" id="PTHR22916">
    <property type="entry name" value="GLYCOSYLTRANSFERASE"/>
    <property type="match status" value="1"/>
</dbReference>
<reference evidence="2 3" key="1">
    <citation type="submission" date="2018-09" db="EMBL/GenBank/DDBJ databases">
        <title>Identification of marine bacteria producing industrial enzymes.</title>
        <authorList>
            <person name="Cheng T.H."/>
            <person name="Saidin J."/>
            <person name="Muhd D.D."/>
            <person name="Isa M.N.M."/>
            <person name="Bakar M.F.A."/>
            <person name="Ismail N."/>
        </authorList>
    </citation>
    <scope>NUCLEOTIDE SEQUENCE [LARGE SCALE GENOMIC DNA]</scope>
    <source>
        <strain evidence="2 3">MNAD 1.6</strain>
    </source>
</reference>
<dbReference type="PANTHER" id="PTHR22916:SF3">
    <property type="entry name" value="UDP-GLCNAC:BETAGAL BETA-1,3-N-ACETYLGLUCOSAMINYLTRANSFERASE-LIKE PROTEIN 1"/>
    <property type="match status" value="1"/>
</dbReference>
<dbReference type="GO" id="GO:0016758">
    <property type="term" value="F:hexosyltransferase activity"/>
    <property type="evidence" value="ECO:0007669"/>
    <property type="project" value="UniProtKB-ARBA"/>
</dbReference>
<protein>
    <submittedName>
        <fullName evidence="2">Glycosyltransferase</fullName>
    </submittedName>
</protein>
<dbReference type="Gene3D" id="3.90.550.10">
    <property type="entry name" value="Spore Coat Polysaccharide Biosynthesis Protein SpsA, Chain A"/>
    <property type="match status" value="1"/>
</dbReference>
<name>A0A3A3EHK0_9GAMM</name>
<dbReference type="Proteomes" id="UP000265938">
    <property type="component" value="Unassembled WGS sequence"/>
</dbReference>
<dbReference type="SUPFAM" id="SSF53448">
    <property type="entry name" value="Nucleotide-diphospho-sugar transferases"/>
    <property type="match status" value="1"/>
</dbReference>
<keyword evidence="2" id="KW-0808">Transferase</keyword>
<comment type="caution">
    <text evidence="2">The sequence shown here is derived from an EMBL/GenBank/DDBJ whole genome shotgun (WGS) entry which is preliminary data.</text>
</comment>
<gene>
    <name evidence="2" type="ORF">D4741_14695</name>
</gene>
<sequence>MKLSVIIPAYNLEKYISECLLGVLEQVTSFSFEVICIDDCSSDGTWGLLEKHSKEYTNLKVIKNSSNLGLAKTQKELLQLVTGEYIAYLDGDDVALPGKLQALVDYMDDNTSCALAYHEAEVFDSDTGETLGIYSKGFYNAKYVPQRASVEHLIKYGCFANASSIIFRGHENLMNAIEENCKIILDYPWHILNVLHIGGTVDFIDKVYGRYRIHNQSFGGQTRKNPDRRVQSMNDQILAVSNASKFGVVQEVIDKGIAHHQFATALYFLKLRDFERFQQYIEPVGLQEVFFDKRHTFAFANREHPELVLQKLFPEIMGDNNV</sequence>
<dbReference type="Pfam" id="PF00535">
    <property type="entry name" value="Glycos_transf_2"/>
    <property type="match status" value="1"/>
</dbReference>
<proteinExistence type="predicted"/>
<accession>A0A3A3EHK0</accession>
<dbReference type="InterPro" id="IPR029044">
    <property type="entry name" value="Nucleotide-diphossugar_trans"/>
</dbReference>
<feature type="domain" description="Glycosyltransferase 2-like" evidence="1">
    <location>
        <begin position="4"/>
        <end position="115"/>
    </location>
</feature>
<evidence type="ECO:0000313" key="2">
    <source>
        <dbReference type="EMBL" id="RJF34626.1"/>
    </source>
</evidence>
<dbReference type="RefSeq" id="WP_119853525.1">
    <property type="nucleotide sequence ID" value="NZ_QYSE01000003.1"/>
</dbReference>
<dbReference type="InterPro" id="IPR001173">
    <property type="entry name" value="Glyco_trans_2-like"/>
</dbReference>
<dbReference type="AlphaFoldDB" id="A0A3A3EHK0"/>
<evidence type="ECO:0000259" key="1">
    <source>
        <dbReference type="Pfam" id="PF00535"/>
    </source>
</evidence>
<dbReference type="EMBL" id="QYSE01000003">
    <property type="protein sequence ID" value="RJF34626.1"/>
    <property type="molecule type" value="Genomic_DNA"/>
</dbReference>
<organism evidence="2 3">
    <name type="scientific">Pseudoalteromonas gelatinilytica</name>
    <dbReference type="NCBI Taxonomy" id="1703256"/>
    <lineage>
        <taxon>Bacteria</taxon>
        <taxon>Pseudomonadati</taxon>
        <taxon>Pseudomonadota</taxon>
        <taxon>Gammaproteobacteria</taxon>
        <taxon>Alteromonadales</taxon>
        <taxon>Pseudoalteromonadaceae</taxon>
        <taxon>Pseudoalteromonas</taxon>
    </lineage>
</organism>